<evidence type="ECO:0000313" key="3">
    <source>
        <dbReference type="Proteomes" id="UP000273405"/>
    </source>
</evidence>
<organism evidence="2 3">
    <name type="scientific">Corallococcus sicarius</name>
    <dbReference type="NCBI Taxonomy" id="2316726"/>
    <lineage>
        <taxon>Bacteria</taxon>
        <taxon>Pseudomonadati</taxon>
        <taxon>Myxococcota</taxon>
        <taxon>Myxococcia</taxon>
        <taxon>Myxococcales</taxon>
        <taxon>Cystobacterineae</taxon>
        <taxon>Myxococcaceae</taxon>
        <taxon>Corallococcus</taxon>
    </lineage>
</organism>
<dbReference type="AlphaFoldDB" id="A0A3A8NQE8"/>
<dbReference type="InterPro" id="IPR029058">
    <property type="entry name" value="AB_hydrolase_fold"/>
</dbReference>
<gene>
    <name evidence="2" type="ORF">D7X12_17645</name>
</gene>
<evidence type="ECO:0000256" key="1">
    <source>
        <dbReference type="SAM" id="MobiDB-lite"/>
    </source>
</evidence>
<accession>A0A3A8NQE8</accession>
<protein>
    <recommendedName>
        <fullName evidence="4">DUF4157 domain-containing protein</fullName>
    </recommendedName>
</protein>
<reference evidence="3" key="1">
    <citation type="submission" date="2018-09" db="EMBL/GenBank/DDBJ databases">
        <authorList>
            <person name="Livingstone P.G."/>
            <person name="Whitworth D.E."/>
        </authorList>
    </citation>
    <scope>NUCLEOTIDE SEQUENCE [LARGE SCALE GENOMIC DNA]</scope>
    <source>
        <strain evidence="3">CA040B</strain>
    </source>
</reference>
<feature type="compositionally biased region" description="Low complexity" evidence="1">
    <location>
        <begin position="16"/>
        <end position="26"/>
    </location>
</feature>
<evidence type="ECO:0000313" key="2">
    <source>
        <dbReference type="EMBL" id="RKH41664.1"/>
    </source>
</evidence>
<sequence>MISAIRNRPPPSPLTAAHAVKPPVDAAKAEAPKATQAPAVQANKDGFEAASASKTNGGTIPLPGDMLKGIADDSGPQFDIEKLDLNDDKVVRELGEKLGIDHQELTKRSEDDRPFDGALLTKDGVIKKDEIGDKTLKDVEGFTPSNGSKTKETIIQVNGITTTEAKQREVLQGVADKTGAKVVGLHNATEGFLGDLKQCVGDKLNAGKNLAVDSLKDVVLGELKTGKDVHIMAHSQGGLITSRALGEVKKELEKDGKGGQMGKVKVESFGAASGRYPNGPKYVHYTNTKDPISNLFGVDGKASFFANPGMDTQGKKAVIKEFTKGSSLSPIKAHNFKDIYLPERKDFDRTYHPAERGPRLPPGPNLGPNSPYFAPYQTHPNQVVFQMPRNPPTTMTMTGERAA</sequence>
<feature type="region of interest" description="Disordered" evidence="1">
    <location>
        <begin position="349"/>
        <end position="369"/>
    </location>
</feature>
<comment type="caution">
    <text evidence="2">The sequence shown here is derived from an EMBL/GenBank/DDBJ whole genome shotgun (WGS) entry which is preliminary data.</text>
</comment>
<dbReference type="RefSeq" id="WP_120626436.1">
    <property type="nucleotide sequence ID" value="NZ_RAWG01000102.1"/>
</dbReference>
<dbReference type="Proteomes" id="UP000273405">
    <property type="component" value="Unassembled WGS sequence"/>
</dbReference>
<feature type="compositionally biased region" description="Basic and acidic residues" evidence="1">
    <location>
        <begin position="349"/>
        <end position="358"/>
    </location>
</feature>
<evidence type="ECO:0008006" key="4">
    <source>
        <dbReference type="Google" id="ProtNLM"/>
    </source>
</evidence>
<name>A0A3A8NQE8_9BACT</name>
<dbReference type="SUPFAM" id="SSF53474">
    <property type="entry name" value="alpha/beta-Hydrolases"/>
    <property type="match status" value="1"/>
</dbReference>
<proteinExistence type="predicted"/>
<dbReference type="OrthoDB" id="5493525at2"/>
<dbReference type="EMBL" id="RAWG01000102">
    <property type="protein sequence ID" value="RKH41664.1"/>
    <property type="molecule type" value="Genomic_DNA"/>
</dbReference>
<keyword evidence="3" id="KW-1185">Reference proteome</keyword>
<feature type="region of interest" description="Disordered" evidence="1">
    <location>
        <begin position="1"/>
        <end position="70"/>
    </location>
</feature>